<feature type="domain" description="MADS-box" evidence="8">
    <location>
        <begin position="1"/>
        <end position="61"/>
    </location>
</feature>
<evidence type="ECO:0000256" key="3">
    <source>
        <dbReference type="ARBA" id="ARBA00023125"/>
    </source>
</evidence>
<dbReference type="CDD" id="cd00265">
    <property type="entry name" value="MADS_MEF2_like"/>
    <property type="match status" value="1"/>
</dbReference>
<evidence type="ECO:0000259" key="8">
    <source>
        <dbReference type="PROSITE" id="PS50066"/>
    </source>
</evidence>
<feature type="region of interest" description="Disordered" evidence="7">
    <location>
        <begin position="193"/>
        <end position="229"/>
    </location>
</feature>
<dbReference type="GO" id="GO:0046983">
    <property type="term" value="F:protein dimerization activity"/>
    <property type="evidence" value="ECO:0007669"/>
    <property type="project" value="InterPro"/>
</dbReference>
<keyword evidence="6" id="KW-0175">Coiled coil</keyword>
<evidence type="ECO:0000256" key="5">
    <source>
        <dbReference type="ARBA" id="ARBA00023242"/>
    </source>
</evidence>
<dbReference type="EMBL" id="KK198763">
    <property type="protein sequence ID" value="KCW46352.1"/>
    <property type="molecule type" value="Genomic_DNA"/>
</dbReference>
<comment type="subcellular location">
    <subcellularLocation>
        <location evidence="1">Nucleus</location>
    </subcellularLocation>
</comment>
<keyword evidence="3" id="KW-0238">DNA-binding</keyword>
<dbReference type="InterPro" id="IPR002487">
    <property type="entry name" value="TF_Kbox"/>
</dbReference>
<protein>
    <submittedName>
        <fullName evidence="10">Uncharacterized protein</fullName>
    </submittedName>
</protein>
<feature type="compositionally biased region" description="Polar residues" evidence="7">
    <location>
        <begin position="196"/>
        <end position="217"/>
    </location>
</feature>
<dbReference type="GO" id="GO:0045944">
    <property type="term" value="P:positive regulation of transcription by RNA polymerase II"/>
    <property type="evidence" value="ECO:0007669"/>
    <property type="project" value="InterPro"/>
</dbReference>
<dbReference type="GO" id="GO:0005634">
    <property type="term" value="C:nucleus"/>
    <property type="evidence" value="ECO:0007669"/>
    <property type="project" value="UniProtKB-SubCell"/>
</dbReference>
<reference evidence="10" key="1">
    <citation type="submission" date="2013-07" db="EMBL/GenBank/DDBJ databases">
        <title>The genome of Eucalyptus grandis.</title>
        <authorList>
            <person name="Schmutz J."/>
            <person name="Hayes R."/>
            <person name="Myburg A."/>
            <person name="Tuskan G."/>
            <person name="Grattapaglia D."/>
            <person name="Rokhsar D.S."/>
        </authorList>
    </citation>
    <scope>NUCLEOTIDE SEQUENCE</scope>
    <source>
        <tissue evidence="10">Leaf extractions</tissue>
    </source>
</reference>
<dbReference type="InParanoid" id="A0A058ZX25"/>
<dbReference type="OMA" id="HTECGAR"/>
<evidence type="ECO:0000256" key="2">
    <source>
        <dbReference type="ARBA" id="ARBA00023015"/>
    </source>
</evidence>
<feature type="coiled-coil region" evidence="6">
    <location>
        <begin position="135"/>
        <end position="184"/>
    </location>
</feature>
<dbReference type="PROSITE" id="PS50066">
    <property type="entry name" value="MADS_BOX_2"/>
    <property type="match status" value="1"/>
</dbReference>
<dbReference type="Gene3D" id="3.40.1810.10">
    <property type="entry name" value="Transcription factor, MADS-box"/>
    <property type="match status" value="1"/>
</dbReference>
<dbReference type="PRINTS" id="PR00404">
    <property type="entry name" value="MADSDOMAIN"/>
</dbReference>
<dbReference type="Pfam" id="PF00319">
    <property type="entry name" value="SRF-TF"/>
    <property type="match status" value="1"/>
</dbReference>
<name>A0A058ZX25_EUCGR</name>
<evidence type="ECO:0000256" key="1">
    <source>
        <dbReference type="ARBA" id="ARBA00004123"/>
    </source>
</evidence>
<dbReference type="FunFam" id="3.40.1810.10:FF:000003">
    <property type="entry name" value="MADS-box transcription factor MADS-MC"/>
    <property type="match status" value="1"/>
</dbReference>
<dbReference type="GO" id="GO:0000981">
    <property type="term" value="F:DNA-binding transcription factor activity, RNA polymerase II-specific"/>
    <property type="evidence" value="ECO:0000318"/>
    <property type="project" value="GO_Central"/>
</dbReference>
<dbReference type="SMART" id="SM00432">
    <property type="entry name" value="MADS"/>
    <property type="match status" value="1"/>
</dbReference>
<dbReference type="AlphaFoldDB" id="A0A058ZX25"/>
<evidence type="ECO:0000259" key="9">
    <source>
        <dbReference type="PROSITE" id="PS51297"/>
    </source>
</evidence>
<dbReference type="SMR" id="A0A058ZX25"/>
<dbReference type="SUPFAM" id="SSF55455">
    <property type="entry name" value="SRF-like"/>
    <property type="match status" value="1"/>
</dbReference>
<evidence type="ECO:0000256" key="6">
    <source>
        <dbReference type="SAM" id="Coils"/>
    </source>
</evidence>
<gene>
    <name evidence="10" type="ORF">EUGRSUZ_K00202</name>
</gene>
<dbReference type="GO" id="GO:0000978">
    <property type="term" value="F:RNA polymerase II cis-regulatory region sequence-specific DNA binding"/>
    <property type="evidence" value="ECO:0000318"/>
    <property type="project" value="GO_Central"/>
</dbReference>
<dbReference type="InterPro" id="IPR033896">
    <property type="entry name" value="MEF2-like_N"/>
</dbReference>
<keyword evidence="4" id="KW-0804">Transcription</keyword>
<dbReference type="InterPro" id="IPR050142">
    <property type="entry name" value="MADS-box/MEF2_TF"/>
</dbReference>
<accession>A0A058ZX25</accession>
<keyword evidence="5" id="KW-0539">Nucleus</keyword>
<dbReference type="InterPro" id="IPR002100">
    <property type="entry name" value="TF_MADSbox"/>
</dbReference>
<feature type="domain" description="K-box" evidence="9">
    <location>
        <begin position="101"/>
        <end position="191"/>
    </location>
</feature>
<sequence length="229" mass="26164">MVRGKVQMRRIENVTSRQVTFSKRRPGLLKKAYELSVLCDAEVATIIFSQKGRLYEFSSNSEIRKTIDRYRRSTNDAATYQANIKQNILDGTYKEVYIRKQMRLKQETTNMERKIELLEVSLRKLSGQCLGSCSMDEIQEIGDQLERSLSSIRERKAQLFNDQIRQLQAKERSLKEENAKLLAKVSPSFPSCLANPGQSTTHPRATTIHSQSSPSTDGETRLFIGLPKS</sequence>
<dbReference type="InterPro" id="IPR036879">
    <property type="entry name" value="TF_MADSbox_sf"/>
</dbReference>
<dbReference type="PROSITE" id="PS51297">
    <property type="entry name" value="K_BOX"/>
    <property type="match status" value="1"/>
</dbReference>
<dbReference type="Pfam" id="PF01486">
    <property type="entry name" value="K-box"/>
    <property type="match status" value="1"/>
</dbReference>
<dbReference type="PANTHER" id="PTHR48019">
    <property type="entry name" value="SERUM RESPONSE FACTOR HOMOLOG"/>
    <property type="match status" value="1"/>
</dbReference>
<organism evidence="10">
    <name type="scientific">Eucalyptus grandis</name>
    <name type="common">Flooded gum</name>
    <dbReference type="NCBI Taxonomy" id="71139"/>
    <lineage>
        <taxon>Eukaryota</taxon>
        <taxon>Viridiplantae</taxon>
        <taxon>Streptophyta</taxon>
        <taxon>Embryophyta</taxon>
        <taxon>Tracheophyta</taxon>
        <taxon>Spermatophyta</taxon>
        <taxon>Magnoliopsida</taxon>
        <taxon>eudicotyledons</taxon>
        <taxon>Gunneridae</taxon>
        <taxon>Pentapetalae</taxon>
        <taxon>rosids</taxon>
        <taxon>malvids</taxon>
        <taxon>Myrtales</taxon>
        <taxon>Myrtaceae</taxon>
        <taxon>Myrtoideae</taxon>
        <taxon>Eucalypteae</taxon>
        <taxon>Eucalyptus</taxon>
    </lineage>
</organism>
<evidence type="ECO:0000313" key="10">
    <source>
        <dbReference type="EMBL" id="KCW46352.1"/>
    </source>
</evidence>
<dbReference type="STRING" id="71139.A0A058ZX25"/>
<evidence type="ECO:0000256" key="4">
    <source>
        <dbReference type="ARBA" id="ARBA00023163"/>
    </source>
</evidence>
<evidence type="ECO:0000256" key="7">
    <source>
        <dbReference type="SAM" id="MobiDB-lite"/>
    </source>
</evidence>
<dbReference type="GO" id="GO:0006357">
    <property type="term" value="P:regulation of transcription by RNA polymerase II"/>
    <property type="evidence" value="ECO:0000318"/>
    <property type="project" value="GO_Central"/>
</dbReference>
<proteinExistence type="predicted"/>
<keyword evidence="2" id="KW-0805">Transcription regulation</keyword>
<dbReference type="Gramene" id="KCW46352">
    <property type="protein sequence ID" value="KCW46352"/>
    <property type="gene ID" value="EUGRSUZ_K00202"/>
</dbReference>